<reference evidence="2 3" key="1">
    <citation type="submission" date="2020-08" db="EMBL/GenBank/DDBJ databases">
        <title>Bridging the membrane lipid divide: bacteria of the FCB group superphylum have the potential to synthesize archaeal ether lipids.</title>
        <authorList>
            <person name="Villanueva L."/>
            <person name="Von Meijenfeldt F.A.B."/>
            <person name="Westbye A.B."/>
            <person name="Yadav S."/>
            <person name="Hopmans E.C."/>
            <person name="Dutilh B.E."/>
            <person name="Sinninghe Damste J.S."/>
        </authorList>
    </citation>
    <scope>NUCLEOTIDE SEQUENCE [LARGE SCALE GENOMIC DNA]</scope>
    <source>
        <strain evidence="2">NIOZ-UU27</strain>
    </source>
</reference>
<dbReference type="SUPFAM" id="SSF56042">
    <property type="entry name" value="PurM C-terminal domain-like"/>
    <property type="match status" value="1"/>
</dbReference>
<dbReference type="PANTHER" id="PTHR43555">
    <property type="entry name" value="PHOSPHORIBOSYLFORMYLGLYCINAMIDINE SYNTHASE SUBUNIT PURL"/>
    <property type="match status" value="1"/>
</dbReference>
<dbReference type="GO" id="GO:0004642">
    <property type="term" value="F:phosphoribosylformylglycinamidine synthase activity"/>
    <property type="evidence" value="ECO:0007669"/>
    <property type="project" value="InterPro"/>
</dbReference>
<gene>
    <name evidence="2" type="ORF">H8E19_07155</name>
</gene>
<dbReference type="PANTHER" id="PTHR43555:SF1">
    <property type="entry name" value="PHOSPHORIBOSYLFORMYLGLYCINAMIDINE SYNTHASE SUBUNIT PURL"/>
    <property type="match status" value="1"/>
</dbReference>
<accession>A0A8J6MYG6</accession>
<evidence type="ECO:0000313" key="2">
    <source>
        <dbReference type="EMBL" id="MBC8177169.1"/>
    </source>
</evidence>
<sequence length="191" mass="21163">FTVSSVIREITKCVSMDAKFPGDIVYILGKTRNELGGSELYQMMNYVGLNVPKVDAKALWPQYLALHRAMSEDLVSSCHAVSRGGLAVHFALVAMAGELGIEIDLPLFPGSAGLAPSQTLYSESCGRFIITVDPRKKELFEDIFTGMNMEKVGTITESPLLIIRSYNGEPIIEEDIFRLKDSWKRPFGELI</sequence>
<feature type="non-terminal residue" evidence="2">
    <location>
        <position position="1"/>
    </location>
</feature>
<evidence type="ECO:0000313" key="3">
    <source>
        <dbReference type="Proteomes" id="UP000650524"/>
    </source>
</evidence>
<organism evidence="2 3">
    <name type="scientific">Candidatus Desulfacyla euxinica</name>
    <dbReference type="NCBI Taxonomy" id="2841693"/>
    <lineage>
        <taxon>Bacteria</taxon>
        <taxon>Deltaproteobacteria</taxon>
        <taxon>Candidatus Desulfacyla</taxon>
    </lineage>
</organism>
<dbReference type="EMBL" id="JACNJD010000194">
    <property type="protein sequence ID" value="MBC8177169.1"/>
    <property type="molecule type" value="Genomic_DNA"/>
</dbReference>
<dbReference type="Gene3D" id="3.90.650.10">
    <property type="entry name" value="PurM-like C-terminal domain"/>
    <property type="match status" value="1"/>
</dbReference>
<feature type="domain" description="PurM-like C-terminal" evidence="1">
    <location>
        <begin position="21"/>
        <end position="159"/>
    </location>
</feature>
<dbReference type="Proteomes" id="UP000650524">
    <property type="component" value="Unassembled WGS sequence"/>
</dbReference>
<dbReference type="AlphaFoldDB" id="A0A8J6MYG6"/>
<evidence type="ECO:0000259" key="1">
    <source>
        <dbReference type="Pfam" id="PF02769"/>
    </source>
</evidence>
<dbReference type="InterPro" id="IPR036676">
    <property type="entry name" value="PurM-like_C_sf"/>
</dbReference>
<protein>
    <submittedName>
        <fullName evidence="2">Phosphoribosylformylglycinamidine synthase</fullName>
    </submittedName>
</protein>
<proteinExistence type="predicted"/>
<dbReference type="GO" id="GO:0006189">
    <property type="term" value="P:'de novo' IMP biosynthetic process"/>
    <property type="evidence" value="ECO:0007669"/>
    <property type="project" value="InterPro"/>
</dbReference>
<name>A0A8J6MYG6_9DELT</name>
<dbReference type="InterPro" id="IPR010918">
    <property type="entry name" value="PurM-like_C_dom"/>
</dbReference>
<comment type="caution">
    <text evidence="2">The sequence shown here is derived from an EMBL/GenBank/DDBJ whole genome shotgun (WGS) entry which is preliminary data.</text>
</comment>
<dbReference type="Pfam" id="PF02769">
    <property type="entry name" value="AIRS_C"/>
    <property type="match status" value="1"/>
</dbReference>
<dbReference type="InterPro" id="IPR010074">
    <property type="entry name" value="PRibForGlyAmidine_synth_PurL"/>
</dbReference>